<dbReference type="EMBL" id="JACHGK010000014">
    <property type="protein sequence ID" value="MBB6446910.1"/>
    <property type="molecule type" value="Genomic_DNA"/>
</dbReference>
<proteinExistence type="predicted"/>
<name>A0A7X0HU45_9BACI</name>
<keyword evidence="2" id="KW-1185">Reference proteome</keyword>
<protein>
    <submittedName>
        <fullName evidence="1">Uncharacterized protein</fullName>
    </submittedName>
</protein>
<reference evidence="1 2" key="1">
    <citation type="submission" date="2020-08" db="EMBL/GenBank/DDBJ databases">
        <title>Genomic Encyclopedia of Type Strains, Phase IV (KMG-IV): sequencing the most valuable type-strain genomes for metagenomic binning, comparative biology and taxonomic classification.</title>
        <authorList>
            <person name="Goeker M."/>
        </authorList>
    </citation>
    <scope>NUCLEOTIDE SEQUENCE [LARGE SCALE GENOMIC DNA]</scope>
    <source>
        <strain evidence="1 2">DSM 5391</strain>
    </source>
</reference>
<gene>
    <name evidence="1" type="ORF">HNR53_003575</name>
</gene>
<accession>A0A7X0HU45</accession>
<dbReference type="AlphaFoldDB" id="A0A7X0HU45"/>
<evidence type="ECO:0000313" key="2">
    <source>
        <dbReference type="Proteomes" id="UP000531594"/>
    </source>
</evidence>
<evidence type="ECO:0000313" key="1">
    <source>
        <dbReference type="EMBL" id="MBB6446910.1"/>
    </source>
</evidence>
<dbReference type="RefSeq" id="WP_377802003.1">
    <property type="nucleotide sequence ID" value="NZ_JBHLZA010000003.1"/>
</dbReference>
<comment type="caution">
    <text evidence="1">The sequence shown here is derived from an EMBL/GenBank/DDBJ whole genome shotgun (WGS) entry which is preliminary data.</text>
</comment>
<dbReference type="Proteomes" id="UP000531594">
    <property type="component" value="Unassembled WGS sequence"/>
</dbReference>
<organism evidence="1 2">
    <name type="scientific">Bacillus benzoevorans</name>
    <dbReference type="NCBI Taxonomy" id="1456"/>
    <lineage>
        <taxon>Bacteria</taxon>
        <taxon>Bacillati</taxon>
        <taxon>Bacillota</taxon>
        <taxon>Bacilli</taxon>
        <taxon>Bacillales</taxon>
        <taxon>Bacillaceae</taxon>
        <taxon>Bacillus</taxon>
    </lineage>
</organism>
<sequence>MVRVQNGINETIKGAGLERSINHFNEKFTKYGLTGRVANTKIEKI</sequence>